<evidence type="ECO:0000313" key="10">
    <source>
        <dbReference type="EMBL" id="GGA77921.1"/>
    </source>
</evidence>
<dbReference type="Pfam" id="PF01171">
    <property type="entry name" value="ATP_bind_3"/>
    <property type="match status" value="1"/>
</dbReference>
<protein>
    <recommendedName>
        <fullName evidence="8">tRNA(Ile)-lysidine synthase</fullName>
        <ecNumber evidence="8">6.3.4.19</ecNumber>
    </recommendedName>
    <alternativeName>
        <fullName evidence="8">tRNA(Ile)-2-lysyl-cytidine synthase</fullName>
    </alternativeName>
    <alternativeName>
        <fullName evidence="8">tRNA(Ile)-lysidine synthetase</fullName>
    </alternativeName>
</protein>
<comment type="function">
    <text evidence="8">Ligates lysine onto the cytidine present at position 34 of the AUA codon-specific tRNA(Ile) that contains the anticodon CAU, in an ATP-dependent manner. Cytidine is converted to lysidine, thus changing the amino acid specificity of the tRNA from methionine to isoleucine.</text>
</comment>
<evidence type="ECO:0000256" key="3">
    <source>
        <dbReference type="ARBA" id="ARBA00022598"/>
    </source>
</evidence>
<proteinExistence type="inferred from homology"/>
<dbReference type="InterPro" id="IPR011063">
    <property type="entry name" value="TilS/TtcA_N"/>
</dbReference>
<evidence type="ECO:0000256" key="4">
    <source>
        <dbReference type="ARBA" id="ARBA00022694"/>
    </source>
</evidence>
<evidence type="ECO:0000256" key="6">
    <source>
        <dbReference type="ARBA" id="ARBA00022840"/>
    </source>
</evidence>
<evidence type="ECO:0000256" key="1">
    <source>
        <dbReference type="ARBA" id="ARBA00004496"/>
    </source>
</evidence>
<comment type="caution">
    <text evidence="10">The sequence shown here is derived from an EMBL/GenBank/DDBJ whole genome shotgun (WGS) entry which is preliminary data.</text>
</comment>
<comment type="domain">
    <text evidence="8">The N-terminal region contains the highly conserved SGGXDS motif, predicted to be a P-loop motif involved in ATP binding.</text>
</comment>
<dbReference type="InterPro" id="IPR015262">
    <property type="entry name" value="tRNA_Ile_lys_synt_subst-bd"/>
</dbReference>
<dbReference type="NCBIfam" id="TIGR02432">
    <property type="entry name" value="lysidine_TilS_N"/>
    <property type="match status" value="1"/>
</dbReference>
<feature type="binding site" evidence="8">
    <location>
        <begin position="19"/>
        <end position="24"/>
    </location>
    <ligand>
        <name>ATP</name>
        <dbReference type="ChEBI" id="CHEBI:30616"/>
    </ligand>
</feature>
<keyword evidence="3 8" id="KW-0436">Ligase</keyword>
<dbReference type="InterPro" id="IPR012795">
    <property type="entry name" value="tRNA_Ile_lys_synt_N"/>
</dbReference>
<dbReference type="CDD" id="cd01992">
    <property type="entry name" value="TilS_N"/>
    <property type="match status" value="1"/>
</dbReference>
<dbReference type="SUPFAM" id="SSF52402">
    <property type="entry name" value="Adenine nucleotide alpha hydrolases-like"/>
    <property type="match status" value="1"/>
</dbReference>
<dbReference type="InterPro" id="IPR014729">
    <property type="entry name" value="Rossmann-like_a/b/a_fold"/>
</dbReference>
<evidence type="ECO:0000259" key="9">
    <source>
        <dbReference type="SMART" id="SM00977"/>
    </source>
</evidence>
<dbReference type="SUPFAM" id="SSF56037">
    <property type="entry name" value="PheT/TilS domain"/>
    <property type="match status" value="1"/>
</dbReference>
<dbReference type="Gene3D" id="3.40.50.620">
    <property type="entry name" value="HUPs"/>
    <property type="match status" value="1"/>
</dbReference>
<name>A0ABQ1HHK6_9GAMM</name>
<dbReference type="PANTHER" id="PTHR43033">
    <property type="entry name" value="TRNA(ILE)-LYSIDINE SYNTHASE-RELATED"/>
    <property type="match status" value="1"/>
</dbReference>
<comment type="subcellular location">
    <subcellularLocation>
        <location evidence="1 8">Cytoplasm</location>
    </subcellularLocation>
</comment>
<evidence type="ECO:0000256" key="2">
    <source>
        <dbReference type="ARBA" id="ARBA00022490"/>
    </source>
</evidence>
<dbReference type="InterPro" id="IPR012094">
    <property type="entry name" value="tRNA_Ile_lys_synt"/>
</dbReference>
<dbReference type="Gene3D" id="1.20.59.20">
    <property type="match status" value="1"/>
</dbReference>
<reference evidence="11" key="1">
    <citation type="journal article" date="2019" name="Int. J. Syst. Evol. Microbiol.">
        <title>The Global Catalogue of Microorganisms (GCM) 10K type strain sequencing project: providing services to taxonomists for standard genome sequencing and annotation.</title>
        <authorList>
            <consortium name="The Broad Institute Genomics Platform"/>
            <consortium name="The Broad Institute Genome Sequencing Center for Infectious Disease"/>
            <person name="Wu L."/>
            <person name="Ma J."/>
        </authorList>
    </citation>
    <scope>NUCLEOTIDE SEQUENCE [LARGE SCALE GENOMIC DNA]</scope>
    <source>
        <strain evidence="11">CGMCC 1.15905</strain>
    </source>
</reference>
<feature type="domain" description="Lysidine-tRNA(Ile) synthetase C-terminal" evidence="9">
    <location>
        <begin position="348"/>
        <end position="422"/>
    </location>
</feature>
<keyword evidence="5 8" id="KW-0547">Nucleotide-binding</keyword>
<keyword evidence="2 8" id="KW-0963">Cytoplasm</keyword>
<evidence type="ECO:0000313" key="11">
    <source>
        <dbReference type="Proteomes" id="UP000623419"/>
    </source>
</evidence>
<dbReference type="PANTHER" id="PTHR43033:SF1">
    <property type="entry name" value="TRNA(ILE)-LYSIDINE SYNTHASE-RELATED"/>
    <property type="match status" value="1"/>
</dbReference>
<sequence>MAFALPPVPRDGPLLLACSGGLDSTVLLHRLAGEPALRARGLRAVHVDHGLHPQSAAWAEACAANCRQLGIALQVHRVSVVETGQGLEAAARAARHAAFAQTLAPGEGLVTAHHRDDQAETVLLRLLRGAGDGLAAMRPLRPFANGWLWRPLLDVPREALQAYAREHALHWLEDPSNQSDRHDRNFLRHHVLPRLAQRWPQAGQALARSAHLLAQQADLLAGEDQRRLARVQGLDPATLSLPALLAEAPPWRARLLRAWVAGLGLPPLPGDAPATIEAELLAARDDAEACFAWSGAVVRRWRDLLHAGPDRAPLAGDFSVRWSGLEPLALPTGDLLRLEPGLAFDTPLRVHARQGGERLQLPGRDHHTTLKHALQDLGVPPWERARLPLLSHPDGRLLAAGDLLVAGEFQHWLDTQGGRLRWVVGVEHPCAPR</sequence>
<dbReference type="SUPFAM" id="SSF82829">
    <property type="entry name" value="MesJ substrate recognition domain-like"/>
    <property type="match status" value="1"/>
</dbReference>
<organism evidence="10 11">
    <name type="scientific">Arenimonas soli</name>
    <dbReference type="NCBI Taxonomy" id="2269504"/>
    <lineage>
        <taxon>Bacteria</taxon>
        <taxon>Pseudomonadati</taxon>
        <taxon>Pseudomonadota</taxon>
        <taxon>Gammaproteobacteria</taxon>
        <taxon>Lysobacterales</taxon>
        <taxon>Lysobacteraceae</taxon>
        <taxon>Arenimonas</taxon>
    </lineage>
</organism>
<dbReference type="Pfam" id="PF09179">
    <property type="entry name" value="TilS"/>
    <property type="match status" value="1"/>
</dbReference>
<dbReference type="NCBIfam" id="TIGR02433">
    <property type="entry name" value="lysidine_TilS_C"/>
    <property type="match status" value="1"/>
</dbReference>
<dbReference type="EC" id="6.3.4.19" evidence="8"/>
<dbReference type="EMBL" id="BMKC01000001">
    <property type="protein sequence ID" value="GGA77921.1"/>
    <property type="molecule type" value="Genomic_DNA"/>
</dbReference>
<keyword evidence="6 8" id="KW-0067">ATP-binding</keyword>
<dbReference type="Pfam" id="PF11734">
    <property type="entry name" value="TilS_C"/>
    <property type="match status" value="1"/>
</dbReference>
<keyword evidence="11" id="KW-1185">Reference proteome</keyword>
<dbReference type="InterPro" id="IPR012796">
    <property type="entry name" value="Lysidine-tRNA-synth_C"/>
</dbReference>
<comment type="similarity">
    <text evidence="8">Belongs to the tRNA(Ile)-lysidine synthase family.</text>
</comment>
<evidence type="ECO:0000256" key="5">
    <source>
        <dbReference type="ARBA" id="ARBA00022741"/>
    </source>
</evidence>
<dbReference type="HAMAP" id="MF_01161">
    <property type="entry name" value="tRNA_Ile_lys_synt"/>
    <property type="match status" value="1"/>
</dbReference>
<dbReference type="Proteomes" id="UP000623419">
    <property type="component" value="Unassembled WGS sequence"/>
</dbReference>
<gene>
    <name evidence="8 10" type="primary">tilS</name>
    <name evidence="10" type="ORF">GCM10011521_15350</name>
</gene>
<keyword evidence="4 8" id="KW-0819">tRNA processing</keyword>
<evidence type="ECO:0000256" key="8">
    <source>
        <dbReference type="HAMAP-Rule" id="MF_01161"/>
    </source>
</evidence>
<dbReference type="RefSeq" id="WP_188662758.1">
    <property type="nucleotide sequence ID" value="NZ_BMKC01000001.1"/>
</dbReference>
<comment type="catalytic activity">
    <reaction evidence="7 8">
        <text>cytidine(34) in tRNA(Ile2) + L-lysine + ATP = lysidine(34) in tRNA(Ile2) + AMP + diphosphate + H(+)</text>
        <dbReference type="Rhea" id="RHEA:43744"/>
        <dbReference type="Rhea" id="RHEA-COMP:10625"/>
        <dbReference type="Rhea" id="RHEA-COMP:10670"/>
        <dbReference type="ChEBI" id="CHEBI:15378"/>
        <dbReference type="ChEBI" id="CHEBI:30616"/>
        <dbReference type="ChEBI" id="CHEBI:32551"/>
        <dbReference type="ChEBI" id="CHEBI:33019"/>
        <dbReference type="ChEBI" id="CHEBI:82748"/>
        <dbReference type="ChEBI" id="CHEBI:83665"/>
        <dbReference type="ChEBI" id="CHEBI:456215"/>
        <dbReference type="EC" id="6.3.4.19"/>
    </reaction>
</comment>
<dbReference type="SMART" id="SM00977">
    <property type="entry name" value="TilS_C"/>
    <property type="match status" value="1"/>
</dbReference>
<evidence type="ECO:0000256" key="7">
    <source>
        <dbReference type="ARBA" id="ARBA00048539"/>
    </source>
</evidence>
<accession>A0ABQ1HHK6</accession>